<proteinExistence type="predicted"/>
<evidence type="ECO:0000313" key="1">
    <source>
        <dbReference type="EMBL" id="PKR57150.1"/>
    </source>
</evidence>
<dbReference type="AlphaFoldDB" id="A0A2N3L369"/>
<dbReference type="EMBL" id="NXGX01000007">
    <property type="protein sequence ID" value="PKR57150.1"/>
    <property type="molecule type" value="Genomic_DNA"/>
</dbReference>
<reference evidence="1 2" key="1">
    <citation type="submission" date="2017-09" db="EMBL/GenBank/DDBJ databases">
        <title>Biodiversity and function of Thalassospira species in the particle-attached aromatic-hydrocarbon-degrading consortia from the surface seawater of the China South Sea.</title>
        <authorList>
            <person name="Dong C."/>
            <person name="Lai Q."/>
            <person name="Shao Z."/>
        </authorList>
    </citation>
    <scope>NUCLEOTIDE SEQUENCE [LARGE SCALE GENOMIC DNA]</scope>
    <source>
        <strain evidence="1 2">139Z-12</strain>
    </source>
</reference>
<keyword evidence="2" id="KW-1185">Reference proteome</keyword>
<gene>
    <name evidence="1" type="ORF">COO92_17440</name>
</gene>
<protein>
    <recommendedName>
        <fullName evidence="3">Solute-binding protein family 3/N-terminal domain-containing protein</fullName>
    </recommendedName>
</protein>
<accession>A0A2N3L369</accession>
<organism evidence="1 2">
    <name type="scientific">Thalassospira lohafexi</name>
    <dbReference type="NCBI Taxonomy" id="744227"/>
    <lineage>
        <taxon>Bacteria</taxon>
        <taxon>Pseudomonadati</taxon>
        <taxon>Pseudomonadota</taxon>
        <taxon>Alphaproteobacteria</taxon>
        <taxon>Rhodospirillales</taxon>
        <taxon>Thalassospiraceae</taxon>
        <taxon>Thalassospira</taxon>
    </lineage>
</organism>
<comment type="caution">
    <text evidence="1">The sequence shown here is derived from an EMBL/GenBank/DDBJ whole genome shotgun (WGS) entry which is preliminary data.</text>
</comment>
<name>A0A2N3L369_9PROT</name>
<evidence type="ECO:0008006" key="3">
    <source>
        <dbReference type="Google" id="ProtNLM"/>
    </source>
</evidence>
<sequence length="236" mass="26409">MQFGRRGIYLFGGLFCLFCISVSAYGQEPVRIASNIEIAAKWVDLAPFEQRKFLTRLGTQSRPVVFEVIPYNRFRQLMDNEQIDCVLSSQPAAFGSTIAAVSRVRFELRLFNLAGVDLTSMPNVEIGILANLPRPDVPLTAEIIWHDLSSLEQSVDLLSAGRLDAIVGDIAHIRMYDNISIVQADLPPVITIKLALICRDTEPLREFVGEFDSSMGVSGFRHSQSDENRYTVLNAW</sequence>
<dbReference type="Proteomes" id="UP000233332">
    <property type="component" value="Unassembled WGS sequence"/>
</dbReference>
<evidence type="ECO:0000313" key="2">
    <source>
        <dbReference type="Proteomes" id="UP000233332"/>
    </source>
</evidence>